<proteinExistence type="predicted"/>
<organism evidence="1 2">
    <name type="scientific">Paenibacillus alba</name>
    <dbReference type="NCBI Taxonomy" id="1197127"/>
    <lineage>
        <taxon>Bacteria</taxon>
        <taxon>Bacillati</taxon>
        <taxon>Bacillota</taxon>
        <taxon>Bacilli</taxon>
        <taxon>Bacillales</taxon>
        <taxon>Paenibacillaceae</taxon>
        <taxon>Paenibacillus</taxon>
    </lineage>
</organism>
<name>A0ABU6G1R6_9BACL</name>
<evidence type="ECO:0000313" key="2">
    <source>
        <dbReference type="Proteomes" id="UP001338137"/>
    </source>
</evidence>
<evidence type="ECO:0000313" key="1">
    <source>
        <dbReference type="EMBL" id="MEC0227925.1"/>
    </source>
</evidence>
<dbReference type="RefSeq" id="WP_326072215.1">
    <property type="nucleotide sequence ID" value="NZ_JARLKY010000026.1"/>
</dbReference>
<keyword evidence="2" id="KW-1185">Reference proteome</keyword>
<dbReference type="EMBL" id="JARLKY010000026">
    <property type="protein sequence ID" value="MEC0227925.1"/>
    <property type="molecule type" value="Genomic_DNA"/>
</dbReference>
<sequence>MLSVGHFLQRLRSANLFEAFQQEWTVLREKGRVADDYQYTEQFLNNIHEMLNFLEKDIPDEVRFKVLKKIILVAAQETISDRNNLLPGQYIKIAKSMSSAEVNVLFTAYRMIKENLVNTTQNGANEWLQTVAHHSGLDFPELVEIHENQLIDKKLLIDRTHQDRSGVRLGNYNRLTNLGFSFCEYVSKYDEVIDEN</sequence>
<reference evidence="1 2" key="1">
    <citation type="submission" date="2023-03" db="EMBL/GenBank/DDBJ databases">
        <title>Bacillus Genome Sequencing.</title>
        <authorList>
            <person name="Dunlap C."/>
        </authorList>
    </citation>
    <scope>NUCLEOTIDE SEQUENCE [LARGE SCALE GENOMIC DNA]</scope>
    <source>
        <strain evidence="1 2">BD-533</strain>
    </source>
</reference>
<accession>A0ABU6G1R6</accession>
<comment type="caution">
    <text evidence="1">The sequence shown here is derived from an EMBL/GenBank/DDBJ whole genome shotgun (WGS) entry which is preliminary data.</text>
</comment>
<protein>
    <submittedName>
        <fullName evidence="1">Uncharacterized protein</fullName>
    </submittedName>
</protein>
<gene>
    <name evidence="1" type="ORF">P4I72_12385</name>
</gene>
<dbReference type="Proteomes" id="UP001338137">
    <property type="component" value="Unassembled WGS sequence"/>
</dbReference>